<keyword evidence="2" id="KW-1185">Reference proteome</keyword>
<organism evidence="1 2">
    <name type="scientific">Dactylosporangium salmoneum</name>
    <dbReference type="NCBI Taxonomy" id="53361"/>
    <lineage>
        <taxon>Bacteria</taxon>
        <taxon>Bacillati</taxon>
        <taxon>Actinomycetota</taxon>
        <taxon>Actinomycetes</taxon>
        <taxon>Micromonosporales</taxon>
        <taxon>Micromonosporaceae</taxon>
        <taxon>Dactylosporangium</taxon>
    </lineage>
</organism>
<keyword evidence="1" id="KW-0489">Methyltransferase</keyword>
<dbReference type="GO" id="GO:0008168">
    <property type="term" value="F:methyltransferase activity"/>
    <property type="evidence" value="ECO:0007669"/>
    <property type="project" value="UniProtKB-KW"/>
</dbReference>
<dbReference type="InterPro" id="IPR006764">
    <property type="entry name" value="SAM_dep_MeTrfase_SAV2177_type"/>
</dbReference>
<evidence type="ECO:0000313" key="1">
    <source>
        <dbReference type="EMBL" id="GAA2393565.1"/>
    </source>
</evidence>
<gene>
    <name evidence="1" type="ORF">GCM10010170_106770</name>
</gene>
<proteinExistence type="predicted"/>
<dbReference type="SUPFAM" id="SSF53335">
    <property type="entry name" value="S-adenosyl-L-methionine-dependent methyltransferases"/>
    <property type="match status" value="1"/>
</dbReference>
<evidence type="ECO:0000313" key="2">
    <source>
        <dbReference type="Proteomes" id="UP001501444"/>
    </source>
</evidence>
<dbReference type="InterPro" id="IPR029063">
    <property type="entry name" value="SAM-dependent_MTases_sf"/>
</dbReference>
<keyword evidence="1" id="KW-0808">Transferase</keyword>
<protein>
    <submittedName>
        <fullName evidence="1">SAM-dependent methyltransferase</fullName>
    </submittedName>
</protein>
<dbReference type="PIRSF" id="PIRSF017393">
    <property type="entry name" value="MTase_SAV2177"/>
    <property type="match status" value="1"/>
</dbReference>
<dbReference type="EMBL" id="BAAARV010000136">
    <property type="protein sequence ID" value="GAA2393565.1"/>
    <property type="molecule type" value="Genomic_DNA"/>
</dbReference>
<dbReference type="GO" id="GO:0032259">
    <property type="term" value="P:methylation"/>
    <property type="evidence" value="ECO:0007669"/>
    <property type="project" value="UniProtKB-KW"/>
</dbReference>
<name>A0ABN3I3Y1_9ACTN</name>
<accession>A0ABN3I3Y1</accession>
<comment type="caution">
    <text evidence="1">The sequence shown here is derived from an EMBL/GenBank/DDBJ whole genome shotgun (WGS) entry which is preliminary data.</text>
</comment>
<dbReference type="Pfam" id="PF04672">
    <property type="entry name" value="Methyltransf_19"/>
    <property type="match status" value="1"/>
</dbReference>
<reference evidence="1 2" key="1">
    <citation type="journal article" date="2019" name="Int. J. Syst. Evol. Microbiol.">
        <title>The Global Catalogue of Microorganisms (GCM) 10K type strain sequencing project: providing services to taxonomists for standard genome sequencing and annotation.</title>
        <authorList>
            <consortium name="The Broad Institute Genomics Platform"/>
            <consortium name="The Broad Institute Genome Sequencing Center for Infectious Disease"/>
            <person name="Wu L."/>
            <person name="Ma J."/>
        </authorList>
    </citation>
    <scope>NUCLEOTIDE SEQUENCE [LARGE SCALE GENOMIC DNA]</scope>
    <source>
        <strain evidence="1 2">JCM 3272</strain>
    </source>
</reference>
<dbReference type="Proteomes" id="UP001501444">
    <property type="component" value="Unassembled WGS sequence"/>
</dbReference>
<dbReference type="RefSeq" id="WP_344620463.1">
    <property type="nucleotide sequence ID" value="NZ_BAAARV010000136.1"/>
</dbReference>
<sequence>MTRPEWAPEGIDISVPNAARMYDYSLGGFHNFAADRDMVERVVAMVPNARQVGLANRAYLGRVVRRLVSEGVRQFLDVGSGIPALACVHEVAQAAAPDARVVYVDVDAVAVAHGRAILTGNDRATAMVGDVRRPGDILHHPEVTGLLELDRPVAVLLMAVLHFVPDADDPAGIVARFRDAVAPGSYVALSHGSPPPRREDGDVMTAAYERTSTPLRLRTAEQIGHLLDGLELLDPGVVPVTDWHPDPRDIGVEPVPEVLAAVGRKPAEAR</sequence>
<dbReference type="Gene3D" id="3.40.50.150">
    <property type="entry name" value="Vaccinia Virus protein VP39"/>
    <property type="match status" value="1"/>
</dbReference>